<evidence type="ECO:0000313" key="1">
    <source>
        <dbReference type="EMBL" id="MBC5678426.1"/>
    </source>
</evidence>
<keyword evidence="2" id="KW-1185">Reference proteome</keyword>
<accession>A0ABR7FVE2</accession>
<comment type="caution">
    <text evidence="1">The sequence shown here is derived from an EMBL/GenBank/DDBJ whole genome shotgun (WGS) entry which is preliminary data.</text>
</comment>
<evidence type="ECO:0000313" key="2">
    <source>
        <dbReference type="Proteomes" id="UP000635828"/>
    </source>
</evidence>
<sequence>MEHMRAFDKWRFRIKPQKIIFLDIDGVLNSMELFDKLEESNIEPFMGIDVDEDNLEQLRYIVEKTGAQIVLSSSWRHAWHEKGPLIRVGRALDQAMASYGMKIISKTKHLHKGNRSLEVKDWMRGKRIRSFVILDDTDYDWEENSLGEHWVRTSFMEGGLTRELAQKAVYILNQSS</sequence>
<evidence type="ECO:0008006" key="3">
    <source>
        <dbReference type="Google" id="ProtNLM"/>
    </source>
</evidence>
<gene>
    <name evidence="1" type="ORF">H8S22_12695</name>
</gene>
<dbReference type="Proteomes" id="UP000635828">
    <property type="component" value="Unassembled WGS sequence"/>
</dbReference>
<dbReference type="RefSeq" id="WP_024728645.1">
    <property type="nucleotide sequence ID" value="NZ_JACOOS010000016.1"/>
</dbReference>
<dbReference type="Pfam" id="PF18143">
    <property type="entry name" value="HAD_SAK_2"/>
    <property type="match status" value="1"/>
</dbReference>
<reference evidence="1 2" key="1">
    <citation type="submission" date="2020-08" db="EMBL/GenBank/DDBJ databases">
        <title>Genome public.</title>
        <authorList>
            <person name="Liu C."/>
            <person name="Sun Q."/>
        </authorList>
    </citation>
    <scope>NUCLEOTIDE SEQUENCE [LARGE SCALE GENOMIC DNA]</scope>
    <source>
        <strain evidence="1 2">NSJ-7</strain>
    </source>
</reference>
<organism evidence="1 2">
    <name type="scientific">Anaerostipes hominis</name>
    <name type="common">ex Liu et al. 2021</name>
    <dbReference type="NCBI Taxonomy" id="2763018"/>
    <lineage>
        <taxon>Bacteria</taxon>
        <taxon>Bacillati</taxon>
        <taxon>Bacillota</taxon>
        <taxon>Clostridia</taxon>
        <taxon>Lachnospirales</taxon>
        <taxon>Lachnospiraceae</taxon>
        <taxon>Anaerostipes</taxon>
    </lineage>
</organism>
<protein>
    <recommendedName>
        <fullName evidence="3">5' nucleotidase, deoxy (Pyrimidine), cytosolic type C protein (NT5C)</fullName>
    </recommendedName>
</protein>
<proteinExistence type="predicted"/>
<name>A0ABR7FVE2_9FIRM</name>
<dbReference type="EMBL" id="JACOOS010000016">
    <property type="protein sequence ID" value="MBC5678426.1"/>
    <property type="molecule type" value="Genomic_DNA"/>
</dbReference>